<gene>
    <name evidence="2" type="ORF">AV274_0465</name>
</gene>
<dbReference type="InterPro" id="IPR007214">
    <property type="entry name" value="YbaK/aa-tRNA-synth-assoc-dom"/>
</dbReference>
<comment type="caution">
    <text evidence="2">The sequence shown here is derived from an EMBL/GenBank/DDBJ whole genome shotgun (WGS) entry which is preliminary data.</text>
</comment>
<accession>A0A196SL67</accession>
<keyword evidence="2" id="KW-0436">Ligase</keyword>
<protein>
    <submittedName>
        <fullName evidence="2">YbaK/prolyl-tRNA synthetase associated region</fullName>
    </submittedName>
</protein>
<dbReference type="AlphaFoldDB" id="A0A196SL67"/>
<sequence>MESTDLDTLTTADKEVHNNIIALLDREGVQYTRIVHGPSIRNAPLTTGAKALLVGGNNEKYLLVLSAAKRVNWKPLDKVYGKLGPLAADKAMEVSGCLIGAIPPFGSCLKTKGIKTIMDPSVQEQGSFIWFNAGLREVSVKMNVDDYIRLENPTIMRFSK</sequence>
<dbReference type="GO" id="GO:0002161">
    <property type="term" value="F:aminoacyl-tRNA deacylase activity"/>
    <property type="evidence" value="ECO:0007669"/>
    <property type="project" value="InterPro"/>
</dbReference>
<dbReference type="PANTHER" id="PTHR30411:SF9">
    <property type="entry name" value="MULTIFUNCTIONAL SER_THR-TRNA DEACYLASE PROXP-Y"/>
    <property type="match status" value="1"/>
</dbReference>
<dbReference type="InterPro" id="IPR036754">
    <property type="entry name" value="YbaK/aa-tRNA-synt-asso_dom_sf"/>
</dbReference>
<dbReference type="Proteomes" id="UP000078348">
    <property type="component" value="Unassembled WGS sequence"/>
</dbReference>
<proteinExistence type="predicted"/>
<feature type="domain" description="YbaK/aminoacyl-tRNA synthetase-associated" evidence="1">
    <location>
        <begin position="42"/>
        <end position="150"/>
    </location>
</feature>
<dbReference type="Gene3D" id="3.90.960.10">
    <property type="entry name" value="YbaK/aminoacyl-tRNA synthetase-associated domain"/>
    <property type="match status" value="1"/>
</dbReference>
<dbReference type="EMBL" id="LXWW01000017">
    <property type="protein sequence ID" value="OAO17788.1"/>
    <property type="molecule type" value="Genomic_DNA"/>
</dbReference>
<name>A0A196SL67_BLAHN</name>
<keyword evidence="3" id="KW-1185">Reference proteome</keyword>
<dbReference type="GO" id="GO:0004812">
    <property type="term" value="F:aminoacyl-tRNA ligase activity"/>
    <property type="evidence" value="ECO:0007669"/>
    <property type="project" value="UniProtKB-KW"/>
</dbReference>
<evidence type="ECO:0000313" key="2">
    <source>
        <dbReference type="EMBL" id="OAO17788.1"/>
    </source>
</evidence>
<dbReference type="SUPFAM" id="SSF55826">
    <property type="entry name" value="YbaK/ProRS associated domain"/>
    <property type="match status" value="1"/>
</dbReference>
<keyword evidence="2" id="KW-0030">Aminoacyl-tRNA synthetase</keyword>
<dbReference type="OrthoDB" id="204865at2759"/>
<dbReference type="Pfam" id="PF04073">
    <property type="entry name" value="tRNA_edit"/>
    <property type="match status" value="1"/>
</dbReference>
<organism evidence="2 3">
    <name type="scientific">Blastocystis sp. subtype 1 (strain ATCC 50177 / NandII)</name>
    <dbReference type="NCBI Taxonomy" id="478820"/>
    <lineage>
        <taxon>Eukaryota</taxon>
        <taxon>Sar</taxon>
        <taxon>Stramenopiles</taxon>
        <taxon>Bigyra</taxon>
        <taxon>Opalozoa</taxon>
        <taxon>Opalinata</taxon>
        <taxon>Blastocystidae</taxon>
        <taxon>Blastocystis</taxon>
    </lineage>
</organism>
<evidence type="ECO:0000259" key="1">
    <source>
        <dbReference type="Pfam" id="PF04073"/>
    </source>
</evidence>
<reference evidence="2 3" key="1">
    <citation type="submission" date="2016-05" db="EMBL/GenBank/DDBJ databases">
        <title>Nuclear genome of Blastocystis sp. subtype 1 NandII.</title>
        <authorList>
            <person name="Gentekaki E."/>
            <person name="Curtis B."/>
            <person name="Stairs C."/>
            <person name="Eme L."/>
            <person name="Herman E."/>
            <person name="Klimes V."/>
            <person name="Arias M.C."/>
            <person name="Elias M."/>
            <person name="Hilliou F."/>
            <person name="Klute M."/>
            <person name="Malik S.-B."/>
            <person name="Pightling A."/>
            <person name="Rachubinski R."/>
            <person name="Salas D."/>
            <person name="Schlacht A."/>
            <person name="Suga H."/>
            <person name="Archibald J."/>
            <person name="Ball S.G."/>
            <person name="Clark G."/>
            <person name="Dacks J."/>
            <person name="Van Der Giezen M."/>
            <person name="Tsaousis A."/>
            <person name="Roger A."/>
        </authorList>
    </citation>
    <scope>NUCLEOTIDE SEQUENCE [LARGE SCALE GENOMIC DNA]</scope>
    <source>
        <strain evidence="3">ATCC 50177 / NandII</strain>
    </source>
</reference>
<evidence type="ECO:0000313" key="3">
    <source>
        <dbReference type="Proteomes" id="UP000078348"/>
    </source>
</evidence>
<dbReference type="PANTHER" id="PTHR30411">
    <property type="entry name" value="CYTOPLASMIC PROTEIN"/>
    <property type="match status" value="1"/>
</dbReference>